<dbReference type="AlphaFoldDB" id="A0A1C0AM01"/>
<name>A0A1C0AM01_9ACTN</name>
<dbReference type="InterPro" id="IPR012551">
    <property type="entry name" value="DUF1707_SHOCT-like"/>
</dbReference>
<gene>
    <name evidence="2" type="ORF">BCR15_04565</name>
</gene>
<evidence type="ECO:0000313" key="3">
    <source>
        <dbReference type="Proteomes" id="UP000093501"/>
    </source>
</evidence>
<keyword evidence="3" id="KW-1185">Reference proteome</keyword>
<evidence type="ECO:0000259" key="1">
    <source>
        <dbReference type="Pfam" id="PF08044"/>
    </source>
</evidence>
<proteinExistence type="predicted"/>
<dbReference type="PANTHER" id="PTHR40763">
    <property type="entry name" value="MEMBRANE PROTEIN-RELATED"/>
    <property type="match status" value="1"/>
</dbReference>
<sequence length="196" mass="20948">MPDELVPRPRMRAGDADRDDALRVLQQAHAAGRLSVEELGSRQDAVLAAQYVDDLLPVVADLPEGALLQAGPAVATPSPATTDVGMSVTFMTGRDVDLAPGTSLYRNFAWWGGDDIILDRALGPGVLLTLELSAVMAGHDIYVPEGVRVIDESFAIMAGNDIDRDARGDGSNGTLILKGFLFWAGHDVKLSRRQRG</sequence>
<accession>A0A1C0AM01</accession>
<reference evidence="3" key="1">
    <citation type="submission" date="2016-07" db="EMBL/GenBank/DDBJ databases">
        <authorList>
            <person name="Florea S."/>
            <person name="Webb J.S."/>
            <person name="Jaromczyk J."/>
            <person name="Schardl C.L."/>
        </authorList>
    </citation>
    <scope>NUCLEOTIDE SEQUENCE [LARGE SCALE GENOMIC DNA]</scope>
    <source>
        <strain evidence="3">IPBSL-7</strain>
    </source>
</reference>
<organism evidence="2 3">
    <name type="scientific">Tessaracoccus lapidicaptus</name>
    <dbReference type="NCBI Taxonomy" id="1427523"/>
    <lineage>
        <taxon>Bacteria</taxon>
        <taxon>Bacillati</taxon>
        <taxon>Actinomycetota</taxon>
        <taxon>Actinomycetes</taxon>
        <taxon>Propionibacteriales</taxon>
        <taxon>Propionibacteriaceae</taxon>
        <taxon>Tessaracoccus</taxon>
    </lineage>
</organism>
<feature type="domain" description="DUF1707" evidence="1">
    <location>
        <begin position="11"/>
        <end position="63"/>
    </location>
</feature>
<dbReference type="Proteomes" id="UP000093501">
    <property type="component" value="Unassembled WGS sequence"/>
</dbReference>
<dbReference type="RefSeq" id="WP_068751665.1">
    <property type="nucleotide sequence ID" value="NZ_LR214441.1"/>
</dbReference>
<evidence type="ECO:0000313" key="2">
    <source>
        <dbReference type="EMBL" id="OCL33908.1"/>
    </source>
</evidence>
<comment type="caution">
    <text evidence="2">The sequence shown here is derived from an EMBL/GenBank/DDBJ whole genome shotgun (WGS) entry which is preliminary data.</text>
</comment>
<dbReference type="PANTHER" id="PTHR40763:SF5">
    <property type="entry name" value="MEMBRANE PROTEIN"/>
    <property type="match status" value="1"/>
</dbReference>
<dbReference type="EMBL" id="MBQD01000021">
    <property type="protein sequence ID" value="OCL33908.1"/>
    <property type="molecule type" value="Genomic_DNA"/>
</dbReference>
<dbReference type="Pfam" id="PF08044">
    <property type="entry name" value="DUF1707"/>
    <property type="match status" value="1"/>
</dbReference>
<protein>
    <recommendedName>
        <fullName evidence="1">DUF1707 domain-containing protein</fullName>
    </recommendedName>
</protein>